<dbReference type="GO" id="GO:0005783">
    <property type="term" value="C:endoplasmic reticulum"/>
    <property type="evidence" value="ECO:0007669"/>
    <property type="project" value="TreeGrafter"/>
</dbReference>
<keyword evidence="3" id="KW-1185">Reference proteome</keyword>
<accession>A0AAE2CMG5</accession>
<dbReference type="GO" id="GO:0010179">
    <property type="term" value="F:IAA-Ala conjugate hydrolase activity"/>
    <property type="evidence" value="ECO:0007669"/>
    <property type="project" value="TreeGrafter"/>
</dbReference>
<dbReference type="Gene3D" id="3.40.630.10">
    <property type="entry name" value="Zn peptidases"/>
    <property type="match status" value="1"/>
</dbReference>
<name>A0AAE2CMG5_9LAMI</name>
<dbReference type="Pfam" id="PF01546">
    <property type="entry name" value="Peptidase_M20"/>
    <property type="match status" value="1"/>
</dbReference>
<dbReference type="Proteomes" id="UP001293254">
    <property type="component" value="Unassembled WGS sequence"/>
</dbReference>
<protein>
    <submittedName>
        <fullName evidence="2">IAA-amino acid hydrolase ILR1-like 4</fullName>
    </submittedName>
</protein>
<dbReference type="Pfam" id="PF25019">
    <property type="entry name" value="LRR_R13L1-DRL21"/>
    <property type="match status" value="1"/>
</dbReference>
<gene>
    <name evidence="2" type="ORF">Salat_1498300</name>
</gene>
<dbReference type="PANTHER" id="PTHR11014">
    <property type="entry name" value="PEPTIDASE M20 FAMILY MEMBER"/>
    <property type="match status" value="1"/>
</dbReference>
<dbReference type="GO" id="GO:0009850">
    <property type="term" value="P:auxin metabolic process"/>
    <property type="evidence" value="ECO:0007669"/>
    <property type="project" value="TreeGrafter"/>
</dbReference>
<reference evidence="2" key="1">
    <citation type="submission" date="2020-06" db="EMBL/GenBank/DDBJ databases">
        <authorList>
            <person name="Li T."/>
            <person name="Hu X."/>
            <person name="Zhang T."/>
            <person name="Song X."/>
            <person name="Zhang H."/>
            <person name="Dai N."/>
            <person name="Sheng W."/>
            <person name="Hou X."/>
            <person name="Wei L."/>
        </authorList>
    </citation>
    <scope>NUCLEOTIDE SEQUENCE</scope>
    <source>
        <strain evidence="2">3651</strain>
        <tissue evidence="2">Leaf</tissue>
    </source>
</reference>
<proteinExistence type="predicted"/>
<organism evidence="2 3">
    <name type="scientific">Sesamum alatum</name>
    <dbReference type="NCBI Taxonomy" id="300844"/>
    <lineage>
        <taxon>Eukaryota</taxon>
        <taxon>Viridiplantae</taxon>
        <taxon>Streptophyta</taxon>
        <taxon>Embryophyta</taxon>
        <taxon>Tracheophyta</taxon>
        <taxon>Spermatophyta</taxon>
        <taxon>Magnoliopsida</taxon>
        <taxon>eudicotyledons</taxon>
        <taxon>Gunneridae</taxon>
        <taxon>Pentapetalae</taxon>
        <taxon>asterids</taxon>
        <taxon>lamiids</taxon>
        <taxon>Lamiales</taxon>
        <taxon>Pedaliaceae</taxon>
        <taxon>Sesamum</taxon>
    </lineage>
</organism>
<dbReference type="InterPro" id="IPR017439">
    <property type="entry name" value="Amidohydrolase"/>
</dbReference>
<dbReference type="InterPro" id="IPR002933">
    <property type="entry name" value="Peptidase_M20"/>
</dbReference>
<evidence type="ECO:0000313" key="2">
    <source>
        <dbReference type="EMBL" id="KAK4427294.1"/>
    </source>
</evidence>
<reference evidence="2" key="2">
    <citation type="journal article" date="2024" name="Plant">
        <title>Genomic evolution and insights into agronomic trait innovations of Sesamum species.</title>
        <authorList>
            <person name="Miao H."/>
            <person name="Wang L."/>
            <person name="Qu L."/>
            <person name="Liu H."/>
            <person name="Sun Y."/>
            <person name="Le M."/>
            <person name="Wang Q."/>
            <person name="Wei S."/>
            <person name="Zheng Y."/>
            <person name="Lin W."/>
            <person name="Duan Y."/>
            <person name="Cao H."/>
            <person name="Xiong S."/>
            <person name="Wang X."/>
            <person name="Wei L."/>
            <person name="Li C."/>
            <person name="Ma Q."/>
            <person name="Ju M."/>
            <person name="Zhao R."/>
            <person name="Li G."/>
            <person name="Mu C."/>
            <person name="Tian Q."/>
            <person name="Mei H."/>
            <person name="Zhang T."/>
            <person name="Gao T."/>
            <person name="Zhang H."/>
        </authorList>
    </citation>
    <scope>NUCLEOTIDE SEQUENCE</scope>
    <source>
        <strain evidence="2">3651</strain>
    </source>
</reference>
<dbReference type="EMBL" id="JACGWO010000005">
    <property type="protein sequence ID" value="KAK4427294.1"/>
    <property type="molecule type" value="Genomic_DNA"/>
</dbReference>
<sequence>MELTNFIDHEQESTFINYTAKTWPICSDLIWGSTELSEISINFLNFAKKAEVFDWMVQERDPPFLAIRADMDALALQGTVVLVFQPGEEGGGGAKKMVKAGFLDNVQAIICPTDGGIRGFLILPGCYFFLLRTKDEKSEHPAAVHSPYFRINEDTLPIDAAAAAAALHASLAVWYLLENQARTPPAYNGYHHEFNLIVNQPVDHQDSVRVPYTSAVDASDKHGRGANKDVPLGHEEFGKTTLAQLFDRVTCLRSLSLCQCKLQDIPRDIENLIHLSLSRLRAINWPSDTDTVLCWKRWSRLGYLNKLDQLSGSLELRIRFHDREDVDEAWKAELRSKMHIQGLIIMFINATGRTQEDELLRNEAMEALQPPSNLQYSTIIDYQAGDHSPIFQNLLTMS</sequence>
<dbReference type="PANTHER" id="PTHR11014:SF119">
    <property type="entry name" value="IAA-AMINO ACID HYDROLASE ILR1-LIKE 1"/>
    <property type="match status" value="1"/>
</dbReference>
<evidence type="ECO:0000313" key="3">
    <source>
        <dbReference type="Proteomes" id="UP001293254"/>
    </source>
</evidence>
<comment type="caution">
    <text evidence="2">The sequence shown here is derived from an EMBL/GenBank/DDBJ whole genome shotgun (WGS) entry which is preliminary data.</text>
</comment>
<dbReference type="SUPFAM" id="SSF53187">
    <property type="entry name" value="Zn-dependent exopeptidases"/>
    <property type="match status" value="1"/>
</dbReference>
<keyword evidence="2" id="KW-0378">Hydrolase</keyword>
<feature type="domain" description="R13L1/DRL21-like LRR repeat region" evidence="1">
    <location>
        <begin position="302"/>
        <end position="389"/>
    </location>
</feature>
<dbReference type="InterPro" id="IPR056789">
    <property type="entry name" value="LRR_R13L1-DRL21"/>
</dbReference>
<dbReference type="AlphaFoldDB" id="A0AAE2CMG5"/>
<evidence type="ECO:0000259" key="1">
    <source>
        <dbReference type="Pfam" id="PF25019"/>
    </source>
</evidence>